<accession>A1BAU1</accession>
<feature type="transmembrane region" description="Helical" evidence="5">
    <location>
        <begin position="97"/>
        <end position="120"/>
    </location>
</feature>
<keyword evidence="2 5" id="KW-1133">Transmembrane helix</keyword>
<dbReference type="InterPro" id="IPR036259">
    <property type="entry name" value="MFS_trans_sf"/>
</dbReference>
<name>A1BAU1_PARDP</name>
<sequence>MSGKKTFARVAISPRPCTPPTPAGRGTGPSSAPRDFADIAPWPRTMHQFARTSQRNAMPKSLQNPAPPIPPTVWMLGIVSLLMDVSSEMINTLLPLWLAGGLGASALAIGFIEGLSVAIATATRFLSGVFADWSRRAKPLAVLGYGLGALSRLIFPLAISIDQIVLAKALDRVGKGIRSTPRDAIIAAVAPPQIRGASFGLRKSLDTVGGFLGPLVAVGAMILLAGDIAAVFWIAAIPAALAMLVLVLAVHEPEPSRVAKRSGFRLADAFRLNRAVWAVIGLAAIIMLARFSEAFVLLKALEAGFAPTWVPLAMVVMHAAYGLTAWPVGRLSDRIGTAGLLSWSLVFLTIAHLTLAFAGTVWAYILGTVFWGLHMGFSQGLLGAMIAAATPDAIRGSAFGTFNLVAGVVMLVGNTAAGWFWHSAGSQAPFLIGAGLSGIAMLWIALRQRRFHL</sequence>
<dbReference type="Pfam" id="PF07690">
    <property type="entry name" value="MFS_1"/>
    <property type="match status" value="1"/>
</dbReference>
<reference evidence="8" key="1">
    <citation type="submission" date="2006-12" db="EMBL/GenBank/DDBJ databases">
        <title>Complete sequence of plasmid 1 of Paracoccus denitrificans PD1222.</title>
        <authorList>
            <person name="Copeland A."/>
            <person name="Lucas S."/>
            <person name="Lapidus A."/>
            <person name="Barry K."/>
            <person name="Detter J.C."/>
            <person name="Glavina del Rio T."/>
            <person name="Hammon N."/>
            <person name="Israni S."/>
            <person name="Dalin E."/>
            <person name="Tice H."/>
            <person name="Pitluck S."/>
            <person name="Munk A.C."/>
            <person name="Brettin T."/>
            <person name="Bruce D."/>
            <person name="Han C."/>
            <person name="Tapia R."/>
            <person name="Gilna P."/>
            <person name="Schmutz J."/>
            <person name="Larimer F."/>
            <person name="Land M."/>
            <person name="Hauser L."/>
            <person name="Kyrpides N."/>
            <person name="Lykidis A."/>
            <person name="Spiro S."/>
            <person name="Richardson D.J."/>
            <person name="Moir J.W.B."/>
            <person name="Ferguson S.J."/>
            <person name="van Spanning R.J.M."/>
            <person name="Richardson P."/>
        </authorList>
    </citation>
    <scope>NUCLEOTIDE SEQUENCE [LARGE SCALE GENOMIC DNA]</scope>
    <source>
        <strain evidence="8">Pd 1222</strain>
        <plasmid evidence="8">pPD1222</plasmid>
    </source>
</reference>
<keyword evidence="7" id="KW-0614">Plasmid</keyword>
<evidence type="ECO:0000256" key="3">
    <source>
        <dbReference type="ARBA" id="ARBA00023136"/>
    </source>
</evidence>
<dbReference type="InterPro" id="IPR011701">
    <property type="entry name" value="MFS"/>
</dbReference>
<dbReference type="Proteomes" id="UP000000361">
    <property type="component" value="Chromosome 1"/>
</dbReference>
<dbReference type="AlphaFoldDB" id="A1BAU1"/>
<evidence type="ECO:0000259" key="6">
    <source>
        <dbReference type="PROSITE" id="PS50850"/>
    </source>
</evidence>
<evidence type="ECO:0000256" key="1">
    <source>
        <dbReference type="ARBA" id="ARBA00022692"/>
    </source>
</evidence>
<dbReference type="SUPFAM" id="SSF103473">
    <property type="entry name" value="MFS general substrate transporter"/>
    <property type="match status" value="1"/>
</dbReference>
<dbReference type="EMBL" id="CP000491">
    <property type="protein sequence ID" value="ABL72635.1"/>
    <property type="molecule type" value="Genomic_DNA"/>
</dbReference>
<feature type="transmembrane region" description="Helical" evidence="5">
    <location>
        <begin position="272"/>
        <end position="289"/>
    </location>
</feature>
<evidence type="ECO:0000256" key="5">
    <source>
        <dbReference type="SAM" id="Phobius"/>
    </source>
</evidence>
<feature type="transmembrane region" description="Helical" evidence="5">
    <location>
        <begin position="230"/>
        <end position="251"/>
    </location>
</feature>
<evidence type="ECO:0000313" key="8">
    <source>
        <dbReference type="Proteomes" id="UP000000361"/>
    </source>
</evidence>
<evidence type="ECO:0000256" key="2">
    <source>
        <dbReference type="ARBA" id="ARBA00022989"/>
    </source>
</evidence>
<feature type="transmembrane region" description="Helical" evidence="5">
    <location>
        <begin position="340"/>
        <end position="365"/>
    </location>
</feature>
<protein>
    <submittedName>
        <fullName evidence="7">Major facilitator superfamily MFS_1</fullName>
    </submittedName>
</protein>
<keyword evidence="8" id="KW-1185">Reference proteome</keyword>
<dbReference type="PANTHER" id="PTHR23518">
    <property type="entry name" value="C-METHYLTRANSFERASE"/>
    <property type="match status" value="1"/>
</dbReference>
<dbReference type="HOGENOM" id="CLU_040020_1_0_5"/>
<feature type="transmembrane region" description="Helical" evidence="5">
    <location>
        <begin position="205"/>
        <end position="224"/>
    </location>
</feature>
<feature type="transmembrane region" description="Helical" evidence="5">
    <location>
        <begin position="371"/>
        <end position="390"/>
    </location>
</feature>
<feature type="region of interest" description="Disordered" evidence="4">
    <location>
        <begin position="1"/>
        <end position="36"/>
    </location>
</feature>
<dbReference type="InterPro" id="IPR020846">
    <property type="entry name" value="MFS_dom"/>
</dbReference>
<gene>
    <name evidence="7" type="ordered locus">Pden_4572</name>
</gene>
<dbReference type="eggNOG" id="COG2814">
    <property type="taxonomic scope" value="Bacteria"/>
</dbReference>
<geneLocation type="plasmid" evidence="8">
    <name>pPD1222</name>
</geneLocation>
<evidence type="ECO:0000256" key="4">
    <source>
        <dbReference type="SAM" id="MobiDB-lite"/>
    </source>
</evidence>
<dbReference type="GO" id="GO:0022857">
    <property type="term" value="F:transmembrane transporter activity"/>
    <property type="evidence" value="ECO:0007669"/>
    <property type="project" value="InterPro"/>
</dbReference>
<feature type="domain" description="Major facilitator superfamily (MFS) profile" evidence="6">
    <location>
        <begin position="72"/>
        <end position="452"/>
    </location>
</feature>
<keyword evidence="3 5" id="KW-0472">Membrane</keyword>
<feature type="transmembrane region" description="Helical" evidence="5">
    <location>
        <begin position="402"/>
        <end position="422"/>
    </location>
</feature>
<dbReference type="EnsemblBacteria" id="ABL72635">
    <property type="protein sequence ID" value="ABL72635"/>
    <property type="gene ID" value="Pden_4572"/>
</dbReference>
<proteinExistence type="predicted"/>
<feature type="transmembrane region" description="Helical" evidence="5">
    <location>
        <begin position="428"/>
        <end position="446"/>
    </location>
</feature>
<organism evidence="7 8">
    <name type="scientific">Paracoccus denitrificans (strain Pd 1222)</name>
    <dbReference type="NCBI Taxonomy" id="318586"/>
    <lineage>
        <taxon>Bacteria</taxon>
        <taxon>Pseudomonadati</taxon>
        <taxon>Pseudomonadota</taxon>
        <taxon>Alphaproteobacteria</taxon>
        <taxon>Rhodobacterales</taxon>
        <taxon>Paracoccaceae</taxon>
        <taxon>Paracoccus</taxon>
    </lineage>
</organism>
<feature type="transmembrane region" description="Helical" evidence="5">
    <location>
        <begin position="309"/>
        <end position="328"/>
    </location>
</feature>
<keyword evidence="1 5" id="KW-0812">Transmembrane</keyword>
<dbReference type="CDD" id="cd17370">
    <property type="entry name" value="MFS_MJ1317_like"/>
    <property type="match status" value="1"/>
</dbReference>
<dbReference type="PROSITE" id="PS50850">
    <property type="entry name" value="MFS"/>
    <property type="match status" value="1"/>
</dbReference>
<dbReference type="Gene3D" id="1.20.1250.20">
    <property type="entry name" value="MFS general substrate transporter like domains"/>
    <property type="match status" value="2"/>
</dbReference>
<dbReference type="KEGG" id="pde:Pden_4572"/>
<dbReference type="PANTHER" id="PTHR23518:SF2">
    <property type="entry name" value="MAJOR FACILITATOR SUPERFAMILY TRANSPORTER"/>
    <property type="match status" value="1"/>
</dbReference>
<feature type="transmembrane region" description="Helical" evidence="5">
    <location>
        <begin position="140"/>
        <end position="159"/>
    </location>
</feature>
<evidence type="ECO:0000313" key="7">
    <source>
        <dbReference type="EMBL" id="ABL72635.1"/>
    </source>
</evidence>